<dbReference type="GO" id="GO:0030686">
    <property type="term" value="C:90S preribosome"/>
    <property type="evidence" value="ECO:0007669"/>
    <property type="project" value="TreeGrafter"/>
</dbReference>
<organism evidence="9 10">
    <name type="scientific">Chelydra serpentina</name>
    <name type="common">Snapping turtle</name>
    <name type="synonym">Testudo serpentina</name>
    <dbReference type="NCBI Taxonomy" id="8475"/>
    <lineage>
        <taxon>Eukaryota</taxon>
        <taxon>Metazoa</taxon>
        <taxon>Chordata</taxon>
        <taxon>Craniata</taxon>
        <taxon>Vertebrata</taxon>
        <taxon>Euteleostomi</taxon>
        <taxon>Archelosauria</taxon>
        <taxon>Testudinata</taxon>
        <taxon>Testudines</taxon>
        <taxon>Cryptodira</taxon>
        <taxon>Durocryptodira</taxon>
        <taxon>Americhelydia</taxon>
        <taxon>Chelydroidea</taxon>
        <taxon>Chelydridae</taxon>
        <taxon>Chelydra</taxon>
    </lineage>
</organism>
<feature type="domain" description="BP28 C-terminal" evidence="8">
    <location>
        <begin position="1762"/>
        <end position="1915"/>
    </location>
</feature>
<dbReference type="GO" id="GO:0000462">
    <property type="term" value="P:maturation of SSU-rRNA from tricistronic rRNA transcript (SSU-rRNA, 5.8S rRNA, LSU-rRNA)"/>
    <property type="evidence" value="ECO:0007669"/>
    <property type="project" value="TreeGrafter"/>
</dbReference>
<dbReference type="GO" id="GO:0034455">
    <property type="term" value="C:t-UTP complex"/>
    <property type="evidence" value="ECO:0007669"/>
    <property type="project" value="TreeGrafter"/>
</dbReference>
<evidence type="ECO:0000313" key="9">
    <source>
        <dbReference type="Ensembl" id="ENSCSRP00000025851.1"/>
    </source>
</evidence>
<evidence type="ECO:0000256" key="6">
    <source>
        <dbReference type="ARBA" id="ARBA00023274"/>
    </source>
</evidence>
<dbReference type="Proteomes" id="UP000694403">
    <property type="component" value="Unplaced"/>
</dbReference>
<dbReference type="InterPro" id="IPR022125">
    <property type="entry name" value="U3snoRNP10_N"/>
</dbReference>
<evidence type="ECO:0000256" key="2">
    <source>
        <dbReference type="ARBA" id="ARBA00010559"/>
    </source>
</evidence>
<comment type="similarity">
    <text evidence="2 7">Belongs to the HEATR1/UTP10 family.</text>
</comment>
<dbReference type="SUPFAM" id="SSF48371">
    <property type="entry name" value="ARM repeat"/>
    <property type="match status" value="3"/>
</dbReference>
<evidence type="ECO:0000256" key="5">
    <source>
        <dbReference type="ARBA" id="ARBA00023242"/>
    </source>
</evidence>
<dbReference type="PANTHER" id="PTHR13457">
    <property type="entry name" value="BAP28"/>
    <property type="match status" value="1"/>
</dbReference>
<accession>A0A8C3TCC7</accession>
<keyword evidence="10" id="KW-1185">Reference proteome</keyword>
<keyword evidence="6 7" id="KW-0687">Ribonucleoprotein</keyword>
<dbReference type="Ensembl" id="ENSCSRT00000026935.1">
    <property type="protein sequence ID" value="ENSCSRP00000025851.1"/>
    <property type="gene ID" value="ENSCSRG00000019148.1"/>
</dbReference>
<evidence type="ECO:0000256" key="4">
    <source>
        <dbReference type="ARBA" id="ARBA00022552"/>
    </source>
</evidence>
<reference evidence="9" key="2">
    <citation type="submission" date="2025-09" db="UniProtKB">
        <authorList>
            <consortium name="Ensembl"/>
        </authorList>
    </citation>
    <scope>IDENTIFICATION</scope>
</reference>
<dbReference type="GO" id="GO:0045943">
    <property type="term" value="P:positive regulation of transcription by RNA polymerase I"/>
    <property type="evidence" value="ECO:0007669"/>
    <property type="project" value="TreeGrafter"/>
</dbReference>
<dbReference type="Pfam" id="PF23243">
    <property type="entry name" value="HEAT_HEATR1"/>
    <property type="match status" value="1"/>
</dbReference>
<evidence type="ECO:0000256" key="3">
    <source>
        <dbReference type="ARBA" id="ARBA00022517"/>
    </source>
</evidence>
<dbReference type="Pfam" id="PF08146">
    <property type="entry name" value="BP28CT"/>
    <property type="match status" value="1"/>
</dbReference>
<dbReference type="InterPro" id="IPR012954">
    <property type="entry name" value="BP28_C_dom"/>
</dbReference>
<dbReference type="SMART" id="SM01036">
    <property type="entry name" value="BP28CT"/>
    <property type="match status" value="1"/>
</dbReference>
<keyword evidence="3 7" id="KW-0690">Ribosome biogenesis</keyword>
<comment type="subcellular location">
    <subcellularLocation>
        <location evidence="1 7">Nucleus</location>
        <location evidence="1 7">Nucleolus</location>
    </subcellularLocation>
</comment>
<proteinExistence type="inferred from homology"/>
<evidence type="ECO:0000256" key="1">
    <source>
        <dbReference type="ARBA" id="ARBA00004604"/>
    </source>
</evidence>
<evidence type="ECO:0000256" key="7">
    <source>
        <dbReference type="RuleBase" id="RU367065"/>
    </source>
</evidence>
<keyword evidence="4 7" id="KW-0698">rRNA processing</keyword>
<dbReference type="GO" id="GO:0030515">
    <property type="term" value="F:snoRNA binding"/>
    <property type="evidence" value="ECO:0007669"/>
    <property type="project" value="TreeGrafter"/>
</dbReference>
<dbReference type="GO" id="GO:0032040">
    <property type="term" value="C:small-subunit processome"/>
    <property type="evidence" value="ECO:0007669"/>
    <property type="project" value="TreeGrafter"/>
</dbReference>
<comment type="function">
    <text evidence="7">Involved in nucleolar processing of pre-18S ribosomal RNA.</text>
</comment>
<evidence type="ECO:0000313" key="10">
    <source>
        <dbReference type="Proteomes" id="UP000694403"/>
    </source>
</evidence>
<dbReference type="InterPro" id="IPR016024">
    <property type="entry name" value="ARM-type_fold"/>
</dbReference>
<protein>
    <recommendedName>
        <fullName evidence="7">HEAT repeat-containing protein 1</fullName>
    </recommendedName>
</protein>
<dbReference type="PANTHER" id="PTHR13457:SF1">
    <property type="entry name" value="HEAT REPEAT-CONTAINING PROTEIN 1"/>
    <property type="match status" value="1"/>
</dbReference>
<reference evidence="9" key="1">
    <citation type="submission" date="2025-08" db="UniProtKB">
        <authorList>
            <consortium name="Ensembl"/>
        </authorList>
    </citation>
    <scope>IDENTIFICATION</scope>
</reference>
<name>A0A8C3TCC7_CHESE</name>
<dbReference type="InterPro" id="IPR040191">
    <property type="entry name" value="UTP10"/>
</dbReference>
<keyword evidence="5 7" id="KW-0539">Nucleus</keyword>
<dbReference type="InterPro" id="IPR056473">
    <property type="entry name" value="HEAT_Utp10/HEAT1"/>
</dbReference>
<sequence>MTSLAHQLKRLALPQNDPSLLSRSEAASLLFDCKEAANIDRDTFFAIGCTGLEELMGIDPSFEMFHSTLFSLTSKGLERSVQTKAVNEQLDENISSFLIHLSPYFMLKPAQKCLEWLIHRFHIHLYNQDSLIGCVLPYHETKLFVRVIQLLKIGDPTHKWNWLHPITKPGVPLARGALITHCYKDLGFMDFICSLVTKSVKTFSVHHGSVSQLRVLFTFYASTIVSALGAVEKITDTIVSKLLPYVQKGLKSSLVDYRAATYMIICQLAMKVTMETSLVQSLTLQISKNLTKTPSLAREGLACLLLLLQNQKGEGLGKKPFRYLCNIPDLVTILHGISAAYDVTPLLRYLLPHLVCSIIDCATGIIVLSICLFYLCFCHFSKFLEEFISYGVENESDSTKMAVLNKQLLPLIRLLERKYPKALDLVLEEHLKDVTNQNEQDLFHQFISLSVSGSKYQFLADSDTSLVLSLNHPQPAVRVLAVQHLKEIIEASKVVVLLQLFFFPPPHSRYKVLEGAINILFKEEILNEKEELLNQVVMQLLPFMVITNNNSKSAEWKMAVCLSESGLCSLHPLLKGWPEAFEKVIKSITSTDLAGVANQKMILLFSDNMTSGDPSLMLQMVEGLTRVAENESDSVRQKVTALIISFVLVQCCCNSQMEESYWSLALRIFSLLEGKIRKLEGSHSAEEIPSKWPIESMPGGLVSVELLNKYIEKLNGGQAVEVEDSAMLMLLLKSFVSGLKPPVSFLKDETWWNPESLNEKSREYLHLLLGLFDIIVSRASEGADALQFRALLSLLFKVHLEDSEDLFKFLSVLWTYNYNLSNQLNYTVNAMLQTRALYIGYTMLTSPAAQKKKQLVSASSPVVISLLINLGSPVSEVRRAALNCLHSLSGIKESPFHPILHNLVQKAEEIITDPIYVTQSLGSLFEELQTQSKQKSQQKKLFEALEHVLDCVKAPGCPSYVARSLMKILQQVNGEMILSHLLPAIDRLLEKVLKEPETVLKDEVVLLHLILGKYSEHSAALLCKDQQSLDLFIRSLHIAKELYKGIPTFQITALGQITKPFFAAVPDGKVQQKLLRVLFDLLLNCKNPLCAQAVSSVFKGISVDAEQISVELEPPEKAKALATVQQTRRQKIQQKPQVPESIPEISSVNWQRVTLILELLQHKKKVKRPQVLVPALFNLLARCLETSTTEQENMEYTKQLILSCLLNICQKLSPDGSRIQSDILDKEKFNVELIVQCVRVSEMPQTHHHALLLLGTAAGMFPDKVLHNIMPIFTFMGANVMRLDDTYSFQIINKTVKMVIPALIQAEDGGSPEAAQSVEEVVIKIIHVFVDALPHVPEHRRLPILAQLIDTLGGERFLWILLVLLFEQHVTKTVTAATNGEKDAVLETDNEFWISVCCEFSVQHQFQSLMKIIQYLTKLPENKEVKKYIPFLYEEVQLFNVESHSGKQLRHFKFLSVSFMAQLLASQSFVKKIVECDGAEELQELEQRLLEEVLHYINVVAHSVEENADKPTAKFWRALLNKSYDMLDKVNALLPTQTFIPVIRGLMTNQLPSVRRKAMDLLNNKLQQRTRWQKAQVQQLLELIPELITIVQRKINEEEEEQAINRQTALFSLKLLCKCFGTDHPEPFVPVLKATIDLISSERKEERNVMGSALLCIAEVTYTLKARAVPQLPRLNVLLKTVLLSTYSERTLKQMMIAVEMGPSSQLNLRLTSLKTMLATQLGPRVLLPAITKCYNELANAWKNGLGPLMDILKEHIAVMERNQLISHQSELTAFFMKALDFRTEHSQDDLEDVGRTETHIISCLISMVMKLSEVSFRPLFFKLYDWSKSEGTSKDRLLTFCRLADCIADKLKGLFTLFAGNLVKPFADTLNQINISKTDEAFFDSENSPEKSCLLLQFILDCLHKIFLFDTQRFVSKERAETLMVPLVDQLENMLGGEENFQERVTMHLIPCIAQFSIAMADDSLWKPLNYQILLKTRHTSPKVRFAALLTLVELAGKLKENYMVLLPESIPFLAELMEDECEEVEHQCQKTIQQLEVILGEPLHSYF</sequence>
<evidence type="ECO:0000259" key="8">
    <source>
        <dbReference type="SMART" id="SM01036"/>
    </source>
</evidence>
<dbReference type="Pfam" id="PF12397">
    <property type="entry name" value="U3snoRNP10"/>
    <property type="match status" value="1"/>
</dbReference>